<evidence type="ECO:0000256" key="4">
    <source>
        <dbReference type="ARBA" id="ARBA00023136"/>
    </source>
</evidence>
<feature type="transmembrane region" description="Helical" evidence="6">
    <location>
        <begin position="470"/>
        <end position="490"/>
    </location>
</feature>
<reference evidence="7 8" key="1">
    <citation type="journal article" date="2010" name="Cell">
        <title>The genome of Naegleria gruberi illuminates early eukaryotic versatility.</title>
        <authorList>
            <person name="Fritz-Laylin L.K."/>
            <person name="Prochnik S.E."/>
            <person name="Ginger M.L."/>
            <person name="Dacks J.B."/>
            <person name="Carpenter M.L."/>
            <person name="Field M.C."/>
            <person name="Kuo A."/>
            <person name="Paredez A."/>
            <person name="Chapman J."/>
            <person name="Pham J."/>
            <person name="Shu S."/>
            <person name="Neupane R."/>
            <person name="Cipriano M."/>
            <person name="Mancuso J."/>
            <person name="Tu H."/>
            <person name="Salamov A."/>
            <person name="Lindquist E."/>
            <person name="Shapiro H."/>
            <person name="Lucas S."/>
            <person name="Grigoriev I.V."/>
            <person name="Cande W.Z."/>
            <person name="Fulton C."/>
            <person name="Rokhsar D.S."/>
            <person name="Dawson S.C."/>
        </authorList>
    </citation>
    <scope>NUCLEOTIDE SEQUENCE [LARGE SCALE GENOMIC DNA]</scope>
    <source>
        <strain evidence="7 8">NEG-M</strain>
    </source>
</reference>
<evidence type="ECO:0000256" key="6">
    <source>
        <dbReference type="SAM" id="Phobius"/>
    </source>
</evidence>
<evidence type="ECO:0000256" key="3">
    <source>
        <dbReference type="ARBA" id="ARBA00022989"/>
    </source>
</evidence>
<evidence type="ECO:0000313" key="7">
    <source>
        <dbReference type="EMBL" id="EFC46711.1"/>
    </source>
</evidence>
<feature type="region of interest" description="Disordered" evidence="5">
    <location>
        <begin position="300"/>
        <end position="356"/>
    </location>
</feature>
<sequence length="574" mass="64832">MQQQQLNSYSFLEEEEEEERMQSMPSLPVSSSSDIILTSSTIIDNENSDDNEMIDNDDRKQAKIGWKDWILNGFKGKQVQNNEQQPKLYKMRWVMLMIFTLSMFSSVLAQSTFSSVGTIMMKYYNVPNENWKINMMGMIFLIVSLPSSWTVSFVMKKYGLRSCVLIFGILTCIGMWIRCLGYGKGNETNLWIAFIGQFLIAFAQHFVSSVSSLLSVNWFGDRERTLVLVSTLLMGVIGGGVSFAIGPTLITMGKSEMDGSEMGMLIYLIGQSVIASICLVLIVLFVKDKPPTPPVIMKKKESEEEMNQENLEIEEKSNETNETNEMQEESNINNDIENGNSPTHSNNEEEIQEESNKKDIYPKQTFIEGMKKLVTSPHFIMLTVASSCLTSVLQTLQILDQIITPKGYSTFDGANFSMVNLVFVLIGCFALSILFDKTKKFKLITCISSFMSVIGFGMFAIIMQWEKSDFTLIFIYLSFIIIGCSAIPSLPLISQMVVYSTYPIHPATSLVISSVFGTVWSVVFLFVINILQSQLREKASSIILWMDLVLLIVGFLMILLFRGNFNNILVNQKK</sequence>
<dbReference type="KEGG" id="ngr:NAEGRDRAFT_65206"/>
<feature type="transmembrane region" description="Helical" evidence="6">
    <location>
        <begin position="265"/>
        <end position="286"/>
    </location>
</feature>
<dbReference type="Gene3D" id="1.20.1250.20">
    <property type="entry name" value="MFS general substrate transporter like domains"/>
    <property type="match status" value="1"/>
</dbReference>
<evidence type="ECO:0000313" key="8">
    <source>
        <dbReference type="Proteomes" id="UP000006671"/>
    </source>
</evidence>
<dbReference type="InterPro" id="IPR011701">
    <property type="entry name" value="MFS"/>
</dbReference>
<proteinExistence type="predicted"/>
<dbReference type="AlphaFoldDB" id="D2V8M1"/>
<comment type="subcellular location">
    <subcellularLocation>
        <location evidence="1">Membrane</location>
        <topology evidence="1">Multi-pass membrane protein</topology>
    </subcellularLocation>
</comment>
<dbReference type="Pfam" id="PF07690">
    <property type="entry name" value="MFS_1"/>
    <property type="match status" value="1"/>
</dbReference>
<dbReference type="PANTHER" id="PTHR10924">
    <property type="entry name" value="MAJOR FACILITATOR SUPERFAMILY PROTEIN-RELATED"/>
    <property type="match status" value="1"/>
</dbReference>
<feature type="transmembrane region" description="Helical" evidence="6">
    <location>
        <begin position="190"/>
        <end position="214"/>
    </location>
</feature>
<dbReference type="VEuPathDB" id="AmoebaDB:NAEGRDRAFT_65206"/>
<dbReference type="RefSeq" id="XP_002679455.1">
    <property type="nucleotide sequence ID" value="XM_002679409.1"/>
</dbReference>
<keyword evidence="3 6" id="KW-1133">Transmembrane helix</keyword>
<feature type="transmembrane region" description="Helical" evidence="6">
    <location>
        <begin position="416"/>
        <end position="435"/>
    </location>
</feature>
<keyword evidence="4 6" id="KW-0472">Membrane</keyword>
<name>D2V8M1_NAEGR</name>
<gene>
    <name evidence="7" type="ORF">NAEGRDRAFT_65206</name>
</gene>
<feature type="transmembrane region" description="Helical" evidence="6">
    <location>
        <begin position="543"/>
        <end position="561"/>
    </location>
</feature>
<dbReference type="EMBL" id="GG738857">
    <property type="protein sequence ID" value="EFC46711.1"/>
    <property type="molecule type" value="Genomic_DNA"/>
</dbReference>
<feature type="transmembrane region" description="Helical" evidence="6">
    <location>
        <begin position="510"/>
        <end position="531"/>
    </location>
</feature>
<dbReference type="InterPro" id="IPR036259">
    <property type="entry name" value="MFS_trans_sf"/>
</dbReference>
<dbReference type="Proteomes" id="UP000006671">
    <property type="component" value="Unassembled WGS sequence"/>
</dbReference>
<feature type="transmembrane region" description="Helical" evidence="6">
    <location>
        <begin position="158"/>
        <end position="178"/>
    </location>
</feature>
<dbReference type="PANTHER" id="PTHR10924:SF6">
    <property type="entry name" value="SOLUTE CARRIER FAMILY 49 MEMBER A3"/>
    <property type="match status" value="1"/>
</dbReference>
<feature type="transmembrane region" description="Helical" evidence="6">
    <location>
        <begin position="441"/>
        <end position="463"/>
    </location>
</feature>
<dbReference type="GeneID" id="8848849"/>
<dbReference type="OrthoDB" id="422206at2759"/>
<feature type="compositionally biased region" description="Polar residues" evidence="5">
    <location>
        <begin position="1"/>
        <end position="10"/>
    </location>
</feature>
<organism evidence="8">
    <name type="scientific">Naegleria gruberi</name>
    <name type="common">Amoeba</name>
    <dbReference type="NCBI Taxonomy" id="5762"/>
    <lineage>
        <taxon>Eukaryota</taxon>
        <taxon>Discoba</taxon>
        <taxon>Heterolobosea</taxon>
        <taxon>Tetramitia</taxon>
        <taxon>Eutetramitia</taxon>
        <taxon>Vahlkampfiidae</taxon>
        <taxon>Naegleria</taxon>
    </lineage>
</organism>
<feature type="transmembrane region" description="Helical" evidence="6">
    <location>
        <begin position="226"/>
        <end position="245"/>
    </location>
</feature>
<dbReference type="InParanoid" id="D2V8M1"/>
<dbReference type="eggNOG" id="KOG2563">
    <property type="taxonomic scope" value="Eukaryota"/>
</dbReference>
<evidence type="ECO:0000256" key="5">
    <source>
        <dbReference type="SAM" id="MobiDB-lite"/>
    </source>
</evidence>
<feature type="compositionally biased region" description="Polar residues" evidence="5">
    <location>
        <begin position="332"/>
        <end position="344"/>
    </location>
</feature>
<dbReference type="SUPFAM" id="SSF103473">
    <property type="entry name" value="MFS general substrate transporter"/>
    <property type="match status" value="1"/>
</dbReference>
<dbReference type="InterPro" id="IPR049680">
    <property type="entry name" value="FLVCR1-2_SLC49-like"/>
</dbReference>
<keyword evidence="8" id="KW-1185">Reference proteome</keyword>
<protein>
    <submittedName>
        <fullName evidence="7">Predicted protein</fullName>
    </submittedName>
</protein>
<feature type="region of interest" description="Disordered" evidence="5">
    <location>
        <begin position="1"/>
        <end position="32"/>
    </location>
</feature>
<dbReference type="OMA" id="YQIQKPF"/>
<feature type="compositionally biased region" description="Low complexity" evidence="5">
    <location>
        <begin position="23"/>
        <end position="32"/>
    </location>
</feature>
<keyword evidence="2 6" id="KW-0812">Transmembrane</keyword>
<evidence type="ECO:0000256" key="1">
    <source>
        <dbReference type="ARBA" id="ARBA00004141"/>
    </source>
</evidence>
<dbReference type="GO" id="GO:0022857">
    <property type="term" value="F:transmembrane transporter activity"/>
    <property type="evidence" value="ECO:0007669"/>
    <property type="project" value="InterPro"/>
</dbReference>
<evidence type="ECO:0000256" key="2">
    <source>
        <dbReference type="ARBA" id="ARBA00022692"/>
    </source>
</evidence>
<accession>D2V8M1</accession>
<dbReference type="GO" id="GO:0016020">
    <property type="term" value="C:membrane"/>
    <property type="evidence" value="ECO:0007669"/>
    <property type="project" value="UniProtKB-SubCell"/>
</dbReference>
<feature type="transmembrane region" description="Helical" evidence="6">
    <location>
        <begin position="93"/>
        <end position="113"/>
    </location>
</feature>
<feature type="transmembrane region" description="Helical" evidence="6">
    <location>
        <begin position="133"/>
        <end position="151"/>
    </location>
</feature>